<name>A0A7Y2PM47_9THEO</name>
<keyword evidence="1" id="KW-0238">DNA-binding</keyword>
<proteinExistence type="predicted"/>
<dbReference type="GO" id="GO:0003677">
    <property type="term" value="F:DNA binding"/>
    <property type="evidence" value="ECO:0007669"/>
    <property type="project" value="UniProtKB-KW"/>
</dbReference>
<protein>
    <submittedName>
        <fullName evidence="3">Helix-turn-helix transcriptional regulator</fullName>
    </submittedName>
</protein>
<organism evidence="3 4">
    <name type="scientific">Caldanaerobacter subterraneus</name>
    <dbReference type="NCBI Taxonomy" id="911092"/>
    <lineage>
        <taxon>Bacteria</taxon>
        <taxon>Bacillati</taxon>
        <taxon>Bacillota</taxon>
        <taxon>Clostridia</taxon>
        <taxon>Thermoanaerobacterales</taxon>
        <taxon>Thermoanaerobacteraceae</taxon>
        <taxon>Caldanaerobacter</taxon>
    </lineage>
</organism>
<reference evidence="3 4" key="1">
    <citation type="submission" date="2020-04" db="EMBL/GenBank/DDBJ databases">
        <title>Draft genome sequence of Caldanaerobacter sunterraneus. strain 1523vc isolated from Griffin hot spring, Kamchatka, Russia.</title>
        <authorList>
            <person name="Toshchakov S.V."/>
            <person name="Podosokorskaya O.A."/>
            <person name="Kublanov I.V."/>
            <person name="Korzhenkov A."/>
            <person name="Patrushev M.V."/>
        </authorList>
    </citation>
    <scope>NUCLEOTIDE SEQUENCE [LARGE SCALE GENOMIC DNA]</scope>
    <source>
        <strain evidence="3 4">1523vc</strain>
    </source>
</reference>
<dbReference type="PROSITE" id="PS50943">
    <property type="entry name" value="HTH_CROC1"/>
    <property type="match status" value="1"/>
</dbReference>
<sequence>MKRNPNLKLKALRLEHNLKQIDMAKLLGISENTYNRKENGITEFTESEIKKICDIFNKKAEEIFFRNDVTKNITKEVS</sequence>
<comment type="caution">
    <text evidence="3">The sequence shown here is derived from an EMBL/GenBank/DDBJ whole genome shotgun (WGS) entry which is preliminary data.</text>
</comment>
<dbReference type="InterPro" id="IPR001387">
    <property type="entry name" value="Cro/C1-type_HTH"/>
</dbReference>
<dbReference type="Gene3D" id="1.10.260.40">
    <property type="entry name" value="lambda repressor-like DNA-binding domains"/>
    <property type="match status" value="1"/>
</dbReference>
<dbReference type="PANTHER" id="PTHR46558:SF4">
    <property type="entry name" value="DNA-BIDING PHAGE PROTEIN"/>
    <property type="match status" value="1"/>
</dbReference>
<dbReference type="EMBL" id="JABEQB010000025">
    <property type="protein sequence ID" value="NNG67315.1"/>
    <property type="molecule type" value="Genomic_DNA"/>
</dbReference>
<dbReference type="RefSeq" id="WP_170271178.1">
    <property type="nucleotide sequence ID" value="NZ_JABEQB010000025.1"/>
</dbReference>
<evidence type="ECO:0000313" key="4">
    <source>
        <dbReference type="Proteomes" id="UP000529861"/>
    </source>
</evidence>
<feature type="domain" description="HTH cro/C1-type" evidence="2">
    <location>
        <begin position="9"/>
        <end position="63"/>
    </location>
</feature>
<evidence type="ECO:0000259" key="2">
    <source>
        <dbReference type="PROSITE" id="PS50943"/>
    </source>
</evidence>
<accession>A0A7Y2PM47</accession>
<dbReference type="Proteomes" id="UP000529861">
    <property type="component" value="Unassembled WGS sequence"/>
</dbReference>
<evidence type="ECO:0000313" key="3">
    <source>
        <dbReference type="EMBL" id="NNG67315.1"/>
    </source>
</evidence>
<dbReference type="SMART" id="SM00530">
    <property type="entry name" value="HTH_XRE"/>
    <property type="match status" value="1"/>
</dbReference>
<dbReference type="Pfam" id="PF01381">
    <property type="entry name" value="HTH_3"/>
    <property type="match status" value="1"/>
</dbReference>
<evidence type="ECO:0000256" key="1">
    <source>
        <dbReference type="ARBA" id="ARBA00023125"/>
    </source>
</evidence>
<gene>
    <name evidence="3" type="ORF">HKI81_08795</name>
</gene>
<dbReference type="CDD" id="cd00093">
    <property type="entry name" value="HTH_XRE"/>
    <property type="match status" value="1"/>
</dbReference>
<dbReference type="InterPro" id="IPR010982">
    <property type="entry name" value="Lambda_DNA-bd_dom_sf"/>
</dbReference>
<dbReference type="SUPFAM" id="SSF47413">
    <property type="entry name" value="lambda repressor-like DNA-binding domains"/>
    <property type="match status" value="1"/>
</dbReference>
<dbReference type="PANTHER" id="PTHR46558">
    <property type="entry name" value="TRACRIPTIONAL REGULATORY PROTEIN-RELATED-RELATED"/>
    <property type="match status" value="1"/>
</dbReference>
<dbReference type="AlphaFoldDB" id="A0A7Y2PM47"/>